<dbReference type="SUPFAM" id="SSF56281">
    <property type="entry name" value="Metallo-hydrolase/oxidoreductase"/>
    <property type="match status" value="1"/>
</dbReference>
<dbReference type="EMBL" id="CP011114">
    <property type="protein sequence ID" value="AKG36056.1"/>
    <property type="molecule type" value="Genomic_DNA"/>
</dbReference>
<dbReference type="AlphaFoldDB" id="A0A0F7CJD3"/>
<keyword evidence="5" id="KW-0378">Hydrolase</keyword>
<dbReference type="OrthoDB" id="420651at2"/>
<dbReference type="SMART" id="SM00849">
    <property type="entry name" value="Lactamase_B"/>
    <property type="match status" value="1"/>
</dbReference>
<sequence length="287" mass="32335">MTHHYQQLSPHVIIMHAEHETDRPILAAIAGERRTLLMDAGNSPMHAELFRKELERRGVRMPEILALTHWHWDHTFGMQAWGLPVVAHAETGRGLSSLSGLDWSDACLLELIRQGTINEGSAADIRKEFGENRDIRIIEPDILFQDRIAIDLGGVVCELVHVGGDHSSDSCFLHVREDRVLFLGDALGPSVYGGPRKYTSAAFLKLLSVAYGYNSHWYVESHGIPMSGEEFRSDLAGWEKLARIVKVFGDDRERVVREMKVFLQCDELSEDLLQGLDYFMAGQANMV</sequence>
<dbReference type="PATRIC" id="fig|1333534.5.peg.3754"/>
<proteinExistence type="predicted"/>
<evidence type="ECO:0000256" key="3">
    <source>
        <dbReference type="ARBA" id="ARBA00048505"/>
    </source>
</evidence>
<dbReference type="PANTHER" id="PTHR42951">
    <property type="entry name" value="METALLO-BETA-LACTAMASE DOMAIN-CONTAINING"/>
    <property type="match status" value="1"/>
</dbReference>
<dbReference type="InterPro" id="IPR050855">
    <property type="entry name" value="NDM-1-like"/>
</dbReference>
<dbReference type="RefSeq" id="WP_025695902.1">
    <property type="nucleotide sequence ID" value="NZ_ASQQ01000403.1"/>
</dbReference>
<reference evidence="5 6" key="1">
    <citation type="submission" date="2015-03" db="EMBL/GenBank/DDBJ databases">
        <authorList>
            <person name="Abdul Halim M."/>
        </authorList>
    </citation>
    <scope>NUCLEOTIDE SEQUENCE [LARGE SCALE GENOMIC DNA]</scope>
    <source>
        <strain evidence="5 6">ATCC 35681</strain>
    </source>
</reference>
<protein>
    <submittedName>
        <fullName evidence="5">Hydrolase glyoxylase</fullName>
    </submittedName>
</protein>
<dbReference type="HOGENOM" id="CLU_086384_0_0_9"/>
<dbReference type="InterPro" id="IPR001279">
    <property type="entry name" value="Metallo-B-lactamas"/>
</dbReference>
<dbReference type="GO" id="GO:0016787">
    <property type="term" value="F:hydrolase activity"/>
    <property type="evidence" value="ECO:0007669"/>
    <property type="project" value="UniProtKB-KW"/>
</dbReference>
<dbReference type="Pfam" id="PF00753">
    <property type="entry name" value="Lactamase_B"/>
    <property type="match status" value="1"/>
</dbReference>
<dbReference type="Gene3D" id="3.60.15.10">
    <property type="entry name" value="Ribonuclease Z/Hydroxyacylglutathione hydrolase-like"/>
    <property type="match status" value="1"/>
</dbReference>
<evidence type="ECO:0000256" key="1">
    <source>
        <dbReference type="ARBA" id="ARBA00034221"/>
    </source>
</evidence>
<comment type="catalytic activity">
    <reaction evidence="3">
        <text>3',5'-cyclic UMP + H2O = UMP + H(+)</text>
        <dbReference type="Rhea" id="RHEA:70575"/>
        <dbReference type="ChEBI" id="CHEBI:15377"/>
        <dbReference type="ChEBI" id="CHEBI:15378"/>
        <dbReference type="ChEBI" id="CHEBI:57865"/>
        <dbReference type="ChEBI" id="CHEBI:184387"/>
    </reaction>
    <physiologicalReaction direction="left-to-right" evidence="3">
        <dbReference type="Rhea" id="RHEA:70576"/>
    </physiologicalReaction>
</comment>
<dbReference type="PANTHER" id="PTHR42951:SF4">
    <property type="entry name" value="ACYL-COENZYME A THIOESTERASE MBLAC2"/>
    <property type="match status" value="1"/>
</dbReference>
<accession>A0A0F7CJD3</accession>
<dbReference type="Proteomes" id="UP000034189">
    <property type="component" value="Chromosome"/>
</dbReference>
<reference evidence="5 6" key="2">
    <citation type="journal article" date="2016" name="Genome Announc.">
        <title>Genome Sequence of a Gram-Positive Diazotroph, Paenibacillus durus Type Strain ATCC 35681.</title>
        <authorList>
            <person name="Halim M.A."/>
            <person name="Rahman A.Y."/>
            <person name="Sim K.S."/>
            <person name="Yam H.C."/>
            <person name="Rahim A.A."/>
            <person name="Ghazali A.H."/>
            <person name="Najimudin N."/>
        </authorList>
    </citation>
    <scope>NUCLEOTIDE SEQUENCE [LARGE SCALE GENOMIC DNA]</scope>
    <source>
        <strain evidence="5 6">ATCC 35681</strain>
    </source>
</reference>
<evidence type="ECO:0000256" key="2">
    <source>
        <dbReference type="ARBA" id="ARBA00034301"/>
    </source>
</evidence>
<gene>
    <name evidence="5" type="ORF">VK70_17050</name>
</gene>
<dbReference type="InterPro" id="IPR036866">
    <property type="entry name" value="RibonucZ/Hydroxyglut_hydro"/>
</dbReference>
<feature type="domain" description="Metallo-beta-lactamase" evidence="4">
    <location>
        <begin position="24"/>
        <end position="216"/>
    </location>
</feature>
<evidence type="ECO:0000313" key="5">
    <source>
        <dbReference type="EMBL" id="AKG36056.1"/>
    </source>
</evidence>
<comment type="function">
    <text evidence="2">Counteracts the endogenous Pycsar antiviral defense system. Phosphodiesterase that enables metal-dependent hydrolysis of host cyclic nucleotide Pycsar defense signals such as cCMP and cUMP.</text>
</comment>
<name>A0A0F7CJD3_PAEDU</name>
<organism evidence="5 6">
    <name type="scientific">Paenibacillus durus ATCC 35681</name>
    <dbReference type="NCBI Taxonomy" id="1333534"/>
    <lineage>
        <taxon>Bacteria</taxon>
        <taxon>Bacillati</taxon>
        <taxon>Bacillota</taxon>
        <taxon>Bacilli</taxon>
        <taxon>Bacillales</taxon>
        <taxon>Paenibacillaceae</taxon>
        <taxon>Paenibacillus</taxon>
    </lineage>
</organism>
<evidence type="ECO:0000259" key="4">
    <source>
        <dbReference type="SMART" id="SM00849"/>
    </source>
</evidence>
<comment type="catalytic activity">
    <reaction evidence="1">
        <text>3',5'-cyclic CMP + H2O = CMP + H(+)</text>
        <dbReference type="Rhea" id="RHEA:72675"/>
        <dbReference type="ChEBI" id="CHEBI:15377"/>
        <dbReference type="ChEBI" id="CHEBI:15378"/>
        <dbReference type="ChEBI" id="CHEBI:58003"/>
        <dbReference type="ChEBI" id="CHEBI:60377"/>
    </reaction>
    <physiologicalReaction direction="left-to-right" evidence="1">
        <dbReference type="Rhea" id="RHEA:72676"/>
    </physiologicalReaction>
</comment>
<evidence type="ECO:0000313" key="6">
    <source>
        <dbReference type="Proteomes" id="UP000034189"/>
    </source>
</evidence>